<dbReference type="EMBL" id="RWKW01000001">
    <property type="protein sequence ID" value="RST88474.1"/>
    <property type="molecule type" value="Genomic_DNA"/>
</dbReference>
<dbReference type="InterPro" id="IPR028082">
    <property type="entry name" value="Peripla_BP_I"/>
</dbReference>
<dbReference type="Proteomes" id="UP000278398">
    <property type="component" value="Unassembled WGS sequence"/>
</dbReference>
<dbReference type="InterPro" id="IPR051010">
    <property type="entry name" value="BCAA_transport"/>
</dbReference>
<reference evidence="5 6" key="1">
    <citation type="submission" date="2018-12" db="EMBL/GenBank/DDBJ databases">
        <title>Mesorhizobium carbonis sp. nov., isolated from coal mine water.</title>
        <authorList>
            <person name="Xin W."/>
            <person name="Xu Z."/>
            <person name="Xiang F."/>
            <person name="Zhang J."/>
            <person name="Xi L."/>
            <person name="Liu J."/>
        </authorList>
    </citation>
    <scope>NUCLEOTIDE SEQUENCE [LARGE SCALE GENOMIC DNA]</scope>
    <source>
        <strain evidence="5 6">B2.3</strain>
    </source>
</reference>
<sequence>MKRLFSTVAIAAVFAVGGTLTSFTQEDPVKIALVHGLSGSPLEAYSKQTTNGFNLGLEYATNGTMEIKGRKIEVIEKDTQFKPDVARSVLAEAYGDDDVLIAVGGTSSGVTTAMLPIAAEYEKILLVEPAVADSLTGPDSNRYVFKTSRNSSMDMQAQAIALQPNENLYVATLAQDYAFGRDGIAAFKKALEGTGANLVAEEYVPQQTTDFTATIERLFGALRDKEGRKVIVMYVAGIDAMTPLAAADPGRYGIELSTGGNILPAMASYKKVPGMEGAIYYYYEAPKNEINDWLVEKHQEKFGSPPDFFTAGGMAAALAIVAALEKADDWETETLISTMEGMSWETPKGTMTFRPEDHQALQSMYHFKIAVKEGVEWAVPELVREIKPEEMDIPIGRNNQQ</sequence>
<comment type="caution">
    <text evidence="5">The sequence shown here is derived from an EMBL/GenBank/DDBJ whole genome shotgun (WGS) entry which is preliminary data.</text>
</comment>
<name>A0A3R9YW04_9HYPH</name>
<dbReference type="CDD" id="cd06328">
    <property type="entry name" value="PBP1_SBP-like"/>
    <property type="match status" value="1"/>
</dbReference>
<keyword evidence="3" id="KW-0813">Transport</keyword>
<feature type="domain" description="Leucine-binding protein" evidence="4">
    <location>
        <begin position="28"/>
        <end position="370"/>
    </location>
</feature>
<dbReference type="PANTHER" id="PTHR30483:SF6">
    <property type="entry name" value="PERIPLASMIC BINDING PROTEIN OF ABC TRANSPORTER FOR NATURAL AMINO ACIDS"/>
    <property type="match status" value="1"/>
</dbReference>
<evidence type="ECO:0000313" key="6">
    <source>
        <dbReference type="Proteomes" id="UP000278398"/>
    </source>
</evidence>
<dbReference type="AlphaFoldDB" id="A0A3R9YW04"/>
<dbReference type="GO" id="GO:0006865">
    <property type="term" value="P:amino acid transport"/>
    <property type="evidence" value="ECO:0007669"/>
    <property type="project" value="UniProtKB-KW"/>
</dbReference>
<keyword evidence="2" id="KW-0732">Signal</keyword>
<accession>A0A3R9YW04</accession>
<keyword evidence="6" id="KW-1185">Reference proteome</keyword>
<dbReference type="SUPFAM" id="SSF53822">
    <property type="entry name" value="Periplasmic binding protein-like I"/>
    <property type="match status" value="1"/>
</dbReference>
<keyword evidence="3" id="KW-0029">Amino-acid transport</keyword>
<evidence type="ECO:0000256" key="1">
    <source>
        <dbReference type="ARBA" id="ARBA00010062"/>
    </source>
</evidence>
<gene>
    <name evidence="5" type="ORF">EJC49_00250</name>
</gene>
<dbReference type="Gene3D" id="3.40.50.2300">
    <property type="match status" value="2"/>
</dbReference>
<dbReference type="RefSeq" id="WP_126697440.1">
    <property type="nucleotide sequence ID" value="NZ_RWKW01000001.1"/>
</dbReference>
<dbReference type="PANTHER" id="PTHR30483">
    <property type="entry name" value="LEUCINE-SPECIFIC-BINDING PROTEIN"/>
    <property type="match status" value="1"/>
</dbReference>
<dbReference type="OrthoDB" id="9794229at2"/>
<evidence type="ECO:0000256" key="3">
    <source>
        <dbReference type="ARBA" id="ARBA00022970"/>
    </source>
</evidence>
<dbReference type="Pfam" id="PF13458">
    <property type="entry name" value="Peripla_BP_6"/>
    <property type="match status" value="1"/>
</dbReference>
<protein>
    <submittedName>
        <fullName evidence="5">ABC transporter permease</fullName>
    </submittedName>
</protein>
<proteinExistence type="inferred from homology"/>
<comment type="similarity">
    <text evidence="1">Belongs to the leucine-binding protein family.</text>
</comment>
<dbReference type="InterPro" id="IPR028081">
    <property type="entry name" value="Leu-bd"/>
</dbReference>
<evidence type="ECO:0000313" key="5">
    <source>
        <dbReference type="EMBL" id="RST88474.1"/>
    </source>
</evidence>
<evidence type="ECO:0000259" key="4">
    <source>
        <dbReference type="Pfam" id="PF13458"/>
    </source>
</evidence>
<organism evidence="5 6">
    <name type="scientific">Aquibium carbonis</name>
    <dbReference type="NCBI Taxonomy" id="2495581"/>
    <lineage>
        <taxon>Bacteria</taxon>
        <taxon>Pseudomonadati</taxon>
        <taxon>Pseudomonadota</taxon>
        <taxon>Alphaproteobacteria</taxon>
        <taxon>Hyphomicrobiales</taxon>
        <taxon>Phyllobacteriaceae</taxon>
        <taxon>Aquibium</taxon>
    </lineage>
</organism>
<evidence type="ECO:0000256" key="2">
    <source>
        <dbReference type="ARBA" id="ARBA00022729"/>
    </source>
</evidence>